<keyword evidence="2" id="KW-1185">Reference proteome</keyword>
<dbReference type="InterPro" id="IPR052231">
    <property type="entry name" value="Rho_GEF_signaling-related"/>
</dbReference>
<evidence type="ECO:0000313" key="1">
    <source>
        <dbReference type="EMBL" id="PKU29836.1"/>
    </source>
</evidence>
<sequence>MQVLDCELADMDPPCIHGVLLLVERDLTFRMEKPPAGQFELLTSMKSLHKHIDSSQLPLELDGTFPYCHRDWLSFRMKLEHLLQGCQGACAFLQGAIHKVESGKLPARAEEAAVLLRNYRQLMKNVLEDTRLVRLQLEGGALLARLRKEESCVTLTHDYSLKTCLGEFTEMVKVPFPCQTWVTALKWLEFLFQAKSDLPSVVENGLDVLCTSKTEVLIDAASDECFRAKALIAG</sequence>
<reference evidence="2" key="2">
    <citation type="submission" date="2017-12" db="EMBL/GenBank/DDBJ databases">
        <title>Genome sequence of the Bar-tailed Godwit (Limosa lapponica baueri).</title>
        <authorList>
            <person name="Lima N.C.B."/>
            <person name="Parody-Merino A.M."/>
            <person name="Battley P.F."/>
            <person name="Fidler A.E."/>
            <person name="Prosdocimi F."/>
        </authorList>
    </citation>
    <scope>NUCLEOTIDE SEQUENCE [LARGE SCALE GENOMIC DNA]</scope>
</reference>
<reference evidence="2" key="1">
    <citation type="submission" date="2017-11" db="EMBL/GenBank/DDBJ databases">
        <authorList>
            <person name="Lima N.C."/>
            <person name="Parody-Merino A.M."/>
            <person name="Battley P.F."/>
            <person name="Fidler A.E."/>
            <person name="Prosdocimi F."/>
        </authorList>
    </citation>
    <scope>NUCLEOTIDE SEQUENCE [LARGE SCALE GENOMIC DNA]</scope>
</reference>
<evidence type="ECO:0000313" key="2">
    <source>
        <dbReference type="Proteomes" id="UP000233556"/>
    </source>
</evidence>
<proteinExistence type="predicted"/>
<dbReference type="Proteomes" id="UP000233556">
    <property type="component" value="Unassembled WGS sequence"/>
</dbReference>
<accession>A0A2I0T7S4</accession>
<gene>
    <name evidence="1" type="ORF">llap_19860</name>
</gene>
<organism evidence="1 2">
    <name type="scientific">Limosa lapponica baueri</name>
    <dbReference type="NCBI Taxonomy" id="1758121"/>
    <lineage>
        <taxon>Eukaryota</taxon>
        <taxon>Metazoa</taxon>
        <taxon>Chordata</taxon>
        <taxon>Craniata</taxon>
        <taxon>Vertebrata</taxon>
        <taxon>Euteleostomi</taxon>
        <taxon>Archelosauria</taxon>
        <taxon>Archosauria</taxon>
        <taxon>Dinosauria</taxon>
        <taxon>Saurischia</taxon>
        <taxon>Theropoda</taxon>
        <taxon>Coelurosauria</taxon>
        <taxon>Aves</taxon>
        <taxon>Neognathae</taxon>
        <taxon>Neoaves</taxon>
        <taxon>Charadriiformes</taxon>
        <taxon>Scolopacidae</taxon>
        <taxon>Limosa</taxon>
    </lineage>
</organism>
<dbReference type="PANTHER" id="PTHR45845">
    <property type="entry name" value="RHO GUANINE NUCLEOTIDE EXCHANGE FACTOR-RELATED"/>
    <property type="match status" value="1"/>
</dbReference>
<protein>
    <submittedName>
        <fullName evidence="1">Uncharacterized protein</fullName>
    </submittedName>
</protein>
<dbReference type="PANTHER" id="PTHR45845:SF4">
    <property type="entry name" value="PLECKSTRIN HOMOLOGY DOMAIN CONTAINING, FAMILY G (WITH RHOGEF DOMAIN) MEMBER 4"/>
    <property type="match status" value="1"/>
</dbReference>
<name>A0A2I0T7S4_LIMLA</name>
<dbReference type="OrthoDB" id="6152532at2759"/>
<dbReference type="AlphaFoldDB" id="A0A2I0T7S4"/>
<dbReference type="EMBL" id="KZ516070">
    <property type="protein sequence ID" value="PKU29836.1"/>
    <property type="molecule type" value="Genomic_DNA"/>
</dbReference>